<name>A0A069RC42_PEPLI</name>
<dbReference type="GO" id="GO:0016740">
    <property type="term" value="F:transferase activity"/>
    <property type="evidence" value="ECO:0007669"/>
    <property type="project" value="UniProtKB-KW"/>
</dbReference>
<gene>
    <name evidence="2" type="ORF">CLIT_14c00600</name>
</gene>
<comment type="caution">
    <text evidence="2">The sequence shown here is derived from an EMBL/GenBank/DDBJ whole genome shotgun (WGS) entry which is preliminary data.</text>
</comment>
<dbReference type="Gene3D" id="3.90.550.10">
    <property type="entry name" value="Spore Coat Polysaccharide Biosynthesis Protein SpsA, Chain A"/>
    <property type="match status" value="1"/>
</dbReference>
<dbReference type="InterPro" id="IPR001173">
    <property type="entry name" value="Glyco_trans_2-like"/>
</dbReference>
<feature type="domain" description="Glycosyltransferase 2-like" evidence="1">
    <location>
        <begin position="3"/>
        <end position="170"/>
    </location>
</feature>
<dbReference type="eggNOG" id="COG1216">
    <property type="taxonomic scope" value="Bacteria"/>
</dbReference>
<dbReference type="PANTHER" id="PTHR43179">
    <property type="entry name" value="RHAMNOSYLTRANSFERASE WBBL"/>
    <property type="match status" value="1"/>
</dbReference>
<keyword evidence="3" id="KW-1185">Reference proteome</keyword>
<dbReference type="STRING" id="1121324.CLIT_14c00600"/>
<reference evidence="2 3" key="1">
    <citation type="submission" date="2014-03" db="EMBL/GenBank/DDBJ databases">
        <title>Genome sequence of Clostridium litorale W6, DSM 5388.</title>
        <authorList>
            <person name="Poehlein A."/>
            <person name="Jagirdar A."/>
            <person name="Khonsari B."/>
            <person name="Chibani C.M."/>
            <person name="Gutierrez Gutierrez D.A."/>
            <person name="Davydova E."/>
            <person name="Alghaithi H.S."/>
            <person name="Nair K.P."/>
            <person name="Dhamotharan K."/>
            <person name="Chandran L."/>
            <person name="G W."/>
            <person name="Daniel R."/>
        </authorList>
    </citation>
    <scope>NUCLEOTIDE SEQUENCE [LARGE SCALE GENOMIC DNA]</scope>
    <source>
        <strain evidence="2 3">W6</strain>
    </source>
</reference>
<sequence>MVSCIIIDYNSYERTMQFVRDAYERLVCSGDINIVVVDNSVDDGNFEMLKEIFEKSGMFQISGKGRAGIERSVSDEAHMKGERGGLLLLKSAENGGYAKGNNIGARAAMEVFGDEYMLFSNNDIIFEGDFSLEDLVNPMREDESIAVTGPRITGIDGLRQSPHRKLGVWKMYIFPYLFWPAMTVVNRIVGVDNIFTDKDIRDKSGYVYRVMGSFMAVKSRAFLEAGMFDEKTFLYGEEMILSERLAKKGYRTYYVDECSIVHEHGASTEKSFKYIKTQKIKLDSSLYYHKEYMGASALEIALARIGFTMYEKIYFPLKNMVGRG</sequence>
<dbReference type="Pfam" id="PF00535">
    <property type="entry name" value="Glycos_transf_2"/>
    <property type="match status" value="1"/>
</dbReference>
<evidence type="ECO:0000259" key="1">
    <source>
        <dbReference type="Pfam" id="PF00535"/>
    </source>
</evidence>
<dbReference type="RefSeq" id="WP_038266455.1">
    <property type="nucleotide sequence ID" value="NZ_FSRH01000016.1"/>
</dbReference>
<keyword evidence="2" id="KW-0808">Transferase</keyword>
<organism evidence="2 3">
    <name type="scientific">Peptoclostridium litorale DSM 5388</name>
    <dbReference type="NCBI Taxonomy" id="1121324"/>
    <lineage>
        <taxon>Bacteria</taxon>
        <taxon>Bacillati</taxon>
        <taxon>Bacillota</taxon>
        <taxon>Clostridia</taxon>
        <taxon>Peptostreptococcales</taxon>
        <taxon>Peptoclostridiaceae</taxon>
        <taxon>Peptoclostridium</taxon>
    </lineage>
</organism>
<dbReference type="SUPFAM" id="SSF53448">
    <property type="entry name" value="Nucleotide-diphospho-sugar transferases"/>
    <property type="match status" value="1"/>
</dbReference>
<evidence type="ECO:0000313" key="3">
    <source>
        <dbReference type="Proteomes" id="UP000027946"/>
    </source>
</evidence>
<dbReference type="PANTHER" id="PTHR43179:SF10">
    <property type="entry name" value="GLYCOSYL TRANSFERASE"/>
    <property type="match status" value="1"/>
</dbReference>
<dbReference type="Proteomes" id="UP000027946">
    <property type="component" value="Unassembled WGS sequence"/>
</dbReference>
<dbReference type="InterPro" id="IPR029044">
    <property type="entry name" value="Nucleotide-diphossugar_trans"/>
</dbReference>
<evidence type="ECO:0000313" key="2">
    <source>
        <dbReference type="EMBL" id="KDR94599.1"/>
    </source>
</evidence>
<proteinExistence type="predicted"/>
<dbReference type="AlphaFoldDB" id="A0A069RC42"/>
<dbReference type="EMBL" id="JJMM01000014">
    <property type="protein sequence ID" value="KDR94599.1"/>
    <property type="molecule type" value="Genomic_DNA"/>
</dbReference>
<protein>
    <submittedName>
        <fullName evidence="2">Family 2 glycosyl transferase</fullName>
    </submittedName>
</protein>
<accession>A0A069RC42</accession>
<dbReference type="OrthoDB" id="525353at2"/>